<feature type="compositionally biased region" description="Basic residues" evidence="1">
    <location>
        <begin position="9"/>
        <end position="23"/>
    </location>
</feature>
<proteinExistence type="predicted"/>
<reference evidence="2 3" key="1">
    <citation type="journal article" date="2019" name="Commun. Biol.">
        <title>The bagworm genome reveals a unique fibroin gene that provides high tensile strength.</title>
        <authorList>
            <person name="Kono N."/>
            <person name="Nakamura H."/>
            <person name="Ohtoshi R."/>
            <person name="Tomita M."/>
            <person name="Numata K."/>
            <person name="Arakawa K."/>
        </authorList>
    </citation>
    <scope>NUCLEOTIDE SEQUENCE [LARGE SCALE GENOMIC DNA]</scope>
</reference>
<protein>
    <submittedName>
        <fullName evidence="2">Uncharacterized protein</fullName>
    </submittedName>
</protein>
<evidence type="ECO:0000313" key="2">
    <source>
        <dbReference type="EMBL" id="GBP26178.1"/>
    </source>
</evidence>
<comment type="caution">
    <text evidence="2">The sequence shown here is derived from an EMBL/GenBank/DDBJ whole genome shotgun (WGS) entry which is preliminary data.</text>
</comment>
<name>A0A4C1UID1_EUMVA</name>
<accession>A0A4C1UID1</accession>
<evidence type="ECO:0000313" key="3">
    <source>
        <dbReference type="Proteomes" id="UP000299102"/>
    </source>
</evidence>
<dbReference type="Proteomes" id="UP000299102">
    <property type="component" value="Unassembled WGS sequence"/>
</dbReference>
<feature type="region of interest" description="Disordered" evidence="1">
    <location>
        <begin position="1"/>
        <end position="108"/>
    </location>
</feature>
<evidence type="ECO:0000256" key="1">
    <source>
        <dbReference type="SAM" id="MobiDB-lite"/>
    </source>
</evidence>
<dbReference type="EMBL" id="BGZK01000177">
    <property type="protein sequence ID" value="GBP26178.1"/>
    <property type="molecule type" value="Genomic_DNA"/>
</dbReference>
<feature type="compositionally biased region" description="Basic and acidic residues" evidence="1">
    <location>
        <begin position="54"/>
        <end position="67"/>
    </location>
</feature>
<keyword evidence="3" id="KW-1185">Reference proteome</keyword>
<dbReference type="AlphaFoldDB" id="A0A4C1UID1"/>
<organism evidence="2 3">
    <name type="scientific">Eumeta variegata</name>
    <name type="common">Bagworm moth</name>
    <name type="synonym">Eumeta japonica</name>
    <dbReference type="NCBI Taxonomy" id="151549"/>
    <lineage>
        <taxon>Eukaryota</taxon>
        <taxon>Metazoa</taxon>
        <taxon>Ecdysozoa</taxon>
        <taxon>Arthropoda</taxon>
        <taxon>Hexapoda</taxon>
        <taxon>Insecta</taxon>
        <taxon>Pterygota</taxon>
        <taxon>Neoptera</taxon>
        <taxon>Endopterygota</taxon>
        <taxon>Lepidoptera</taxon>
        <taxon>Glossata</taxon>
        <taxon>Ditrysia</taxon>
        <taxon>Tineoidea</taxon>
        <taxon>Psychidae</taxon>
        <taxon>Oiketicinae</taxon>
        <taxon>Eumeta</taxon>
    </lineage>
</organism>
<sequence>MGSPVSLRGSRRGRCARAPARRPHPADIPPIDRPAVVRDLGARPAKTGAAGPTHESRRAVSRRDSDSPRAACTVAHEPLDPMSARRVSCETNPAAGARRGGRRSDPTN</sequence>
<gene>
    <name evidence="2" type="ORF">EVAR_74940_1</name>
</gene>